<name>A0A7D6VAR2_9NOCA</name>
<dbReference type="GO" id="GO:0004519">
    <property type="term" value="F:endonuclease activity"/>
    <property type="evidence" value="ECO:0007669"/>
    <property type="project" value="InterPro"/>
</dbReference>
<gene>
    <name evidence="4" type="ORF">H0264_19710</name>
</gene>
<protein>
    <submittedName>
        <fullName evidence="4">DUF222 domain-containing protein</fullName>
    </submittedName>
</protein>
<dbReference type="InterPro" id="IPR003870">
    <property type="entry name" value="DUF222"/>
</dbReference>
<dbReference type="Pfam" id="PF02720">
    <property type="entry name" value="DUF222"/>
    <property type="match status" value="1"/>
</dbReference>
<dbReference type="SMART" id="SM00507">
    <property type="entry name" value="HNHc"/>
    <property type="match status" value="1"/>
</dbReference>
<dbReference type="GO" id="GO:0008270">
    <property type="term" value="F:zinc ion binding"/>
    <property type="evidence" value="ECO:0007669"/>
    <property type="project" value="InterPro"/>
</dbReference>
<dbReference type="AlphaFoldDB" id="A0A7D6VAR2"/>
<feature type="domain" description="HNH nuclease" evidence="3">
    <location>
        <begin position="368"/>
        <end position="420"/>
    </location>
</feature>
<organism evidence="4 5">
    <name type="scientific">Nocardia huaxiensis</name>
    <dbReference type="NCBI Taxonomy" id="2755382"/>
    <lineage>
        <taxon>Bacteria</taxon>
        <taxon>Bacillati</taxon>
        <taxon>Actinomycetota</taxon>
        <taxon>Actinomycetes</taxon>
        <taxon>Mycobacteriales</taxon>
        <taxon>Nocardiaceae</taxon>
        <taxon>Nocardia</taxon>
    </lineage>
</organism>
<dbReference type="CDD" id="cd00085">
    <property type="entry name" value="HNHc"/>
    <property type="match status" value="1"/>
</dbReference>
<dbReference type="InterPro" id="IPR003615">
    <property type="entry name" value="HNH_nuc"/>
</dbReference>
<evidence type="ECO:0000259" key="3">
    <source>
        <dbReference type="SMART" id="SM00507"/>
    </source>
</evidence>
<accession>A0A7D6VAR2</accession>
<dbReference type="EMBL" id="CP059399">
    <property type="protein sequence ID" value="QLY27695.1"/>
    <property type="molecule type" value="Genomic_DNA"/>
</dbReference>
<keyword evidence="5" id="KW-1185">Reference proteome</keyword>
<evidence type="ECO:0000256" key="2">
    <source>
        <dbReference type="SAM" id="MobiDB-lite"/>
    </source>
</evidence>
<dbReference type="KEGG" id="nhu:H0264_19710"/>
<dbReference type="Pfam" id="PF01844">
    <property type="entry name" value="HNH"/>
    <property type="match status" value="1"/>
</dbReference>
<evidence type="ECO:0000313" key="5">
    <source>
        <dbReference type="Proteomes" id="UP000515512"/>
    </source>
</evidence>
<dbReference type="Gene3D" id="1.10.30.50">
    <property type="match status" value="1"/>
</dbReference>
<proteinExistence type="inferred from homology"/>
<dbReference type="RefSeq" id="WP_181578903.1">
    <property type="nucleotide sequence ID" value="NZ_CP059399.1"/>
</dbReference>
<dbReference type="GO" id="GO:0003676">
    <property type="term" value="F:nucleic acid binding"/>
    <property type="evidence" value="ECO:0007669"/>
    <property type="project" value="InterPro"/>
</dbReference>
<comment type="similarity">
    <text evidence="1">Belongs to the Rv1128c/1148c/1588c/1702c/1945/3466 family.</text>
</comment>
<evidence type="ECO:0000256" key="1">
    <source>
        <dbReference type="ARBA" id="ARBA00023450"/>
    </source>
</evidence>
<feature type="compositionally biased region" description="Pro residues" evidence="2">
    <location>
        <begin position="503"/>
        <end position="542"/>
    </location>
</feature>
<reference evidence="4 5" key="1">
    <citation type="submission" date="2020-07" db="EMBL/GenBank/DDBJ databases">
        <authorList>
            <person name="Zhuang K."/>
            <person name="Ran Y."/>
        </authorList>
    </citation>
    <scope>NUCLEOTIDE SEQUENCE [LARGE SCALE GENOMIC DNA]</scope>
    <source>
        <strain evidence="4 5">WCH-YHL-001</strain>
    </source>
</reference>
<feature type="region of interest" description="Disordered" evidence="2">
    <location>
        <begin position="477"/>
        <end position="542"/>
    </location>
</feature>
<sequence length="542" mass="57891">MRSIEGLDTAAADQQVGAAVAALLDAVDTLRELPLAAHSDAKAMDLLRATELATRKLVAFQTPQFVDLAERGVDKKAGVGSMPLFLKEALHLSSADAYARAHRAADCGQLLAADGSPRPVRLAHTAAAHAEGLISVDHIRNIATVMNRIPDRVDAAKREQAEQILAEYATAGSPDRLTIIGNAILARLDPDGTLTDLEDQARMRTVTLGHQRADGMSSLTGEIDPTLRAYLAAFLQKYARPGMCNPDDPHSPTTGEEPDTDVVREAAARDTRTVGQRNHDALVALFAPATRLDDLGRHRGLPVQAIITMTLDQLEERAGVATTATGGTVSIPEALKMAERSTPILALFDHTAGMPLHLERGKRLATPTQRLALIAAERGCTRPGCDAPASLTAVHHIQEWAKGGLTDLPNLTLACDRCHALVHDGPDGWKTVVMPEHSDYPGRTGWIAPAHIDPTRTPRVNHRHHADELLAQARTRVAAHTEQVARDRRNRLRCNRPETTSPPDTPAPGTDPAPGTPPAPATPPPTAGTPPADGVPPAPRIE</sequence>
<dbReference type="InterPro" id="IPR002711">
    <property type="entry name" value="HNH"/>
</dbReference>
<dbReference type="Proteomes" id="UP000515512">
    <property type="component" value="Chromosome"/>
</dbReference>
<evidence type="ECO:0000313" key="4">
    <source>
        <dbReference type="EMBL" id="QLY27695.1"/>
    </source>
</evidence>